<dbReference type="EMBL" id="JARBDR010000918">
    <property type="protein sequence ID" value="KAJ8301387.1"/>
    <property type="molecule type" value="Genomic_DNA"/>
</dbReference>
<sequence length="118" mass="13483">MARSLPGMFEITPYNSIHTYIFGIFTLEPLKKPAVFNIHGSQQKDQFALRYGDLNLLMTSKIFCRCYFFLLPFLHVNNGTNRPRANGNKSESTQGEQELGRIDPQGKRESGRKDPDSQ</sequence>
<gene>
    <name evidence="2" type="ORF">KUTeg_020374</name>
</gene>
<protein>
    <submittedName>
        <fullName evidence="2">Uncharacterized protein</fullName>
    </submittedName>
</protein>
<keyword evidence="3" id="KW-1185">Reference proteome</keyword>
<evidence type="ECO:0000313" key="2">
    <source>
        <dbReference type="EMBL" id="KAJ8301387.1"/>
    </source>
</evidence>
<comment type="caution">
    <text evidence="2">The sequence shown here is derived from an EMBL/GenBank/DDBJ whole genome shotgun (WGS) entry which is preliminary data.</text>
</comment>
<proteinExistence type="predicted"/>
<evidence type="ECO:0000256" key="1">
    <source>
        <dbReference type="SAM" id="MobiDB-lite"/>
    </source>
</evidence>
<organism evidence="2 3">
    <name type="scientific">Tegillarca granosa</name>
    <name type="common">Malaysian cockle</name>
    <name type="synonym">Anadara granosa</name>
    <dbReference type="NCBI Taxonomy" id="220873"/>
    <lineage>
        <taxon>Eukaryota</taxon>
        <taxon>Metazoa</taxon>
        <taxon>Spiralia</taxon>
        <taxon>Lophotrochozoa</taxon>
        <taxon>Mollusca</taxon>
        <taxon>Bivalvia</taxon>
        <taxon>Autobranchia</taxon>
        <taxon>Pteriomorphia</taxon>
        <taxon>Arcoida</taxon>
        <taxon>Arcoidea</taxon>
        <taxon>Arcidae</taxon>
        <taxon>Tegillarca</taxon>
    </lineage>
</organism>
<reference evidence="2 3" key="1">
    <citation type="submission" date="2022-12" db="EMBL/GenBank/DDBJ databases">
        <title>Chromosome-level genome of Tegillarca granosa.</title>
        <authorList>
            <person name="Kim J."/>
        </authorList>
    </citation>
    <scope>NUCLEOTIDE SEQUENCE [LARGE SCALE GENOMIC DNA]</scope>
    <source>
        <strain evidence="2">Teg-2019</strain>
        <tissue evidence="2">Adductor muscle</tissue>
    </source>
</reference>
<feature type="compositionally biased region" description="Polar residues" evidence="1">
    <location>
        <begin position="79"/>
        <end position="96"/>
    </location>
</feature>
<dbReference type="Proteomes" id="UP001217089">
    <property type="component" value="Unassembled WGS sequence"/>
</dbReference>
<feature type="region of interest" description="Disordered" evidence="1">
    <location>
        <begin position="79"/>
        <end position="118"/>
    </location>
</feature>
<accession>A0ABQ9E7V1</accession>
<name>A0ABQ9E7V1_TEGGR</name>
<feature type="compositionally biased region" description="Basic and acidic residues" evidence="1">
    <location>
        <begin position="98"/>
        <end position="118"/>
    </location>
</feature>
<evidence type="ECO:0000313" key="3">
    <source>
        <dbReference type="Proteomes" id="UP001217089"/>
    </source>
</evidence>